<dbReference type="Gramene" id="CDO97844">
    <property type="protein sequence ID" value="CDO97844"/>
    <property type="gene ID" value="GSCOC_T00021764001"/>
</dbReference>
<accession>A0A068TPH3</accession>
<reference evidence="2" key="1">
    <citation type="journal article" date="2014" name="Science">
        <title>The coffee genome provides insight into the convergent evolution of caffeine biosynthesis.</title>
        <authorList>
            <person name="Denoeud F."/>
            <person name="Carretero-Paulet L."/>
            <person name="Dereeper A."/>
            <person name="Droc G."/>
            <person name="Guyot R."/>
            <person name="Pietrella M."/>
            <person name="Zheng C."/>
            <person name="Alberti A."/>
            <person name="Anthony F."/>
            <person name="Aprea G."/>
            <person name="Aury J.M."/>
            <person name="Bento P."/>
            <person name="Bernard M."/>
            <person name="Bocs S."/>
            <person name="Campa C."/>
            <person name="Cenci A."/>
            <person name="Combes M.C."/>
            <person name="Crouzillat D."/>
            <person name="Da Silva C."/>
            <person name="Daddiego L."/>
            <person name="De Bellis F."/>
            <person name="Dussert S."/>
            <person name="Garsmeur O."/>
            <person name="Gayraud T."/>
            <person name="Guignon V."/>
            <person name="Jahn K."/>
            <person name="Jamilloux V."/>
            <person name="Joet T."/>
            <person name="Labadie K."/>
            <person name="Lan T."/>
            <person name="Leclercq J."/>
            <person name="Lepelley M."/>
            <person name="Leroy T."/>
            <person name="Li L.T."/>
            <person name="Librado P."/>
            <person name="Lopez L."/>
            <person name="Munoz A."/>
            <person name="Noel B."/>
            <person name="Pallavicini A."/>
            <person name="Perrotta G."/>
            <person name="Poncet V."/>
            <person name="Pot D."/>
            <person name="Priyono X."/>
            <person name="Rigoreau M."/>
            <person name="Rouard M."/>
            <person name="Rozas J."/>
            <person name="Tranchant-Dubreuil C."/>
            <person name="VanBuren R."/>
            <person name="Zhang Q."/>
            <person name="Andrade A.C."/>
            <person name="Argout X."/>
            <person name="Bertrand B."/>
            <person name="de Kochko A."/>
            <person name="Graziosi G."/>
            <person name="Henry R.J."/>
            <person name="Jayarama X."/>
            <person name="Ming R."/>
            <person name="Nagai C."/>
            <person name="Rounsley S."/>
            <person name="Sankoff D."/>
            <person name="Giuliano G."/>
            <person name="Albert V.A."/>
            <person name="Wincker P."/>
            <person name="Lashermes P."/>
        </authorList>
    </citation>
    <scope>NUCLEOTIDE SEQUENCE [LARGE SCALE GENOMIC DNA]</scope>
    <source>
        <strain evidence="2">cv. DH200-94</strain>
    </source>
</reference>
<evidence type="ECO:0000313" key="1">
    <source>
        <dbReference type="EMBL" id="CDO97844.1"/>
    </source>
</evidence>
<dbReference type="Proteomes" id="UP000295252">
    <property type="component" value="Chromosome VI"/>
</dbReference>
<dbReference type="AlphaFoldDB" id="A0A068TPH3"/>
<proteinExistence type="predicted"/>
<name>A0A068TPH3_COFCA</name>
<sequence length="76" mass="8710">MHIAGFFCCKYDLFTVHKTRGVNFEERETLLLLPSAECMKQQSAAVFCLCISFDSSLIRSRDLPRVFTSEGFLQLL</sequence>
<dbReference type="InParanoid" id="A0A068TPH3"/>
<dbReference type="EMBL" id="HG739086">
    <property type="protein sequence ID" value="CDO97844.1"/>
    <property type="molecule type" value="Genomic_DNA"/>
</dbReference>
<protein>
    <submittedName>
        <fullName evidence="1">Uncharacterized protein</fullName>
    </submittedName>
</protein>
<gene>
    <name evidence="1" type="ORF">GSCOC_T00021764001</name>
</gene>
<evidence type="ECO:0000313" key="2">
    <source>
        <dbReference type="Proteomes" id="UP000295252"/>
    </source>
</evidence>
<keyword evidence="2" id="KW-1185">Reference proteome</keyword>
<organism evidence="1 2">
    <name type="scientific">Coffea canephora</name>
    <name type="common">Robusta coffee</name>
    <dbReference type="NCBI Taxonomy" id="49390"/>
    <lineage>
        <taxon>Eukaryota</taxon>
        <taxon>Viridiplantae</taxon>
        <taxon>Streptophyta</taxon>
        <taxon>Embryophyta</taxon>
        <taxon>Tracheophyta</taxon>
        <taxon>Spermatophyta</taxon>
        <taxon>Magnoliopsida</taxon>
        <taxon>eudicotyledons</taxon>
        <taxon>Gunneridae</taxon>
        <taxon>Pentapetalae</taxon>
        <taxon>asterids</taxon>
        <taxon>lamiids</taxon>
        <taxon>Gentianales</taxon>
        <taxon>Rubiaceae</taxon>
        <taxon>Ixoroideae</taxon>
        <taxon>Gardenieae complex</taxon>
        <taxon>Bertiereae - Coffeeae clade</taxon>
        <taxon>Coffeeae</taxon>
        <taxon>Coffea</taxon>
    </lineage>
</organism>